<dbReference type="InterPro" id="IPR023828">
    <property type="entry name" value="Peptidase_S8_Ser-AS"/>
</dbReference>
<dbReference type="EMBL" id="JBEPFB010000006">
    <property type="protein sequence ID" value="MER7373876.1"/>
    <property type="molecule type" value="Genomic_DNA"/>
</dbReference>
<evidence type="ECO:0000256" key="2">
    <source>
        <dbReference type="ARBA" id="ARBA00022670"/>
    </source>
</evidence>
<dbReference type="SUPFAM" id="SSF52743">
    <property type="entry name" value="Subtilisin-like"/>
    <property type="match status" value="1"/>
</dbReference>
<dbReference type="PROSITE" id="PS00138">
    <property type="entry name" value="SUBTILASE_SER"/>
    <property type="match status" value="1"/>
</dbReference>
<dbReference type="PROSITE" id="PS00136">
    <property type="entry name" value="SUBTILASE_ASP"/>
    <property type="match status" value="1"/>
</dbReference>
<evidence type="ECO:0000313" key="10">
    <source>
        <dbReference type="EMBL" id="MER7373876.1"/>
    </source>
</evidence>
<reference evidence="10 11" key="1">
    <citation type="submission" date="2024-06" db="EMBL/GenBank/DDBJ databases">
        <title>The Natural Products Discovery Center: Release of the First 8490 Sequenced Strains for Exploring Actinobacteria Biosynthetic Diversity.</title>
        <authorList>
            <person name="Kalkreuter E."/>
            <person name="Kautsar S.A."/>
            <person name="Yang D."/>
            <person name="Bader C.D."/>
            <person name="Teijaro C.N."/>
            <person name="Fluegel L."/>
            <person name="Davis C.M."/>
            <person name="Simpson J.R."/>
            <person name="Lauterbach L."/>
            <person name="Steele A.D."/>
            <person name="Gui C."/>
            <person name="Meng S."/>
            <person name="Li G."/>
            <person name="Viehrig K."/>
            <person name="Ye F."/>
            <person name="Su P."/>
            <person name="Kiefer A.F."/>
            <person name="Nichols A."/>
            <person name="Cepeda A.J."/>
            <person name="Yan W."/>
            <person name="Fan B."/>
            <person name="Jiang Y."/>
            <person name="Adhikari A."/>
            <person name="Zheng C.-J."/>
            <person name="Schuster L."/>
            <person name="Cowan T.M."/>
            <person name="Smanski M.J."/>
            <person name="Chevrette M.G."/>
            <person name="De Carvalho L.P.S."/>
            <person name="Shen B."/>
        </authorList>
    </citation>
    <scope>NUCLEOTIDE SEQUENCE [LARGE SCALE GENOMIC DNA]</scope>
    <source>
        <strain evidence="10 11">NPDC000155</strain>
    </source>
</reference>
<name>A0ABV1XQK3_9ACTN</name>
<evidence type="ECO:0000256" key="5">
    <source>
        <dbReference type="PROSITE-ProRule" id="PRU01240"/>
    </source>
</evidence>
<feature type="chain" id="PRO_5046749956" evidence="7">
    <location>
        <begin position="41"/>
        <end position="1093"/>
    </location>
</feature>
<feature type="signal peptide" evidence="7">
    <location>
        <begin position="1"/>
        <end position="40"/>
    </location>
</feature>
<keyword evidence="4 5" id="KW-0720">Serine protease</keyword>
<evidence type="ECO:0000256" key="7">
    <source>
        <dbReference type="SAM" id="SignalP"/>
    </source>
</evidence>
<keyword evidence="3 5" id="KW-0378">Hydrolase</keyword>
<feature type="active site" description="Charge relay system" evidence="5">
    <location>
        <position position="393"/>
    </location>
</feature>
<dbReference type="Proteomes" id="UP001486207">
    <property type="component" value="Unassembled WGS sequence"/>
</dbReference>
<dbReference type="PRINTS" id="PR00723">
    <property type="entry name" value="SUBTILISIN"/>
</dbReference>
<feature type="active site" description="Charge relay system" evidence="5">
    <location>
        <position position="590"/>
    </location>
</feature>
<dbReference type="Pfam" id="PF00082">
    <property type="entry name" value="Peptidase_S8"/>
    <property type="match status" value="1"/>
</dbReference>
<evidence type="ECO:0000256" key="6">
    <source>
        <dbReference type="RuleBase" id="RU003355"/>
    </source>
</evidence>
<dbReference type="InterPro" id="IPR023827">
    <property type="entry name" value="Peptidase_S8_Asp-AS"/>
</dbReference>
<evidence type="ECO:0000259" key="8">
    <source>
        <dbReference type="Pfam" id="PF00082"/>
    </source>
</evidence>
<dbReference type="InterPro" id="IPR015500">
    <property type="entry name" value="Peptidase_S8_subtilisin-rel"/>
</dbReference>
<dbReference type="RefSeq" id="WP_190071215.1">
    <property type="nucleotide sequence ID" value="NZ_BNBM01000006.1"/>
</dbReference>
<comment type="similarity">
    <text evidence="1 5 6">Belongs to the peptidase S8 family.</text>
</comment>
<dbReference type="Gene3D" id="2.60.120.380">
    <property type="match status" value="1"/>
</dbReference>
<dbReference type="InterPro" id="IPR050131">
    <property type="entry name" value="Peptidase_S8_subtilisin-like"/>
</dbReference>
<evidence type="ECO:0000313" key="11">
    <source>
        <dbReference type="Proteomes" id="UP001486207"/>
    </source>
</evidence>
<protein>
    <submittedName>
        <fullName evidence="10">S8 family serine peptidase</fullName>
    </submittedName>
</protein>
<dbReference type="PANTHER" id="PTHR43806">
    <property type="entry name" value="PEPTIDASE S8"/>
    <property type="match status" value="1"/>
</dbReference>
<feature type="active site" description="Charge relay system" evidence="5">
    <location>
        <position position="208"/>
    </location>
</feature>
<organism evidence="10 11">
    <name type="scientific">Streptomyces lanatus</name>
    <dbReference type="NCBI Taxonomy" id="66900"/>
    <lineage>
        <taxon>Bacteria</taxon>
        <taxon>Bacillati</taxon>
        <taxon>Actinomycetota</taxon>
        <taxon>Actinomycetes</taxon>
        <taxon>Kitasatosporales</taxon>
        <taxon>Streptomycetaceae</taxon>
        <taxon>Streptomyces</taxon>
    </lineage>
</organism>
<keyword evidence="11" id="KW-1185">Reference proteome</keyword>
<evidence type="ECO:0000259" key="9">
    <source>
        <dbReference type="Pfam" id="PF04151"/>
    </source>
</evidence>
<evidence type="ECO:0000256" key="1">
    <source>
        <dbReference type="ARBA" id="ARBA00011073"/>
    </source>
</evidence>
<keyword evidence="2 5" id="KW-0645">Protease</keyword>
<gene>
    <name evidence="10" type="ORF">ABT384_14595</name>
</gene>
<accession>A0ABV1XQK3</accession>
<feature type="domain" description="Peptidase C-terminal archaeal/bacterial" evidence="9">
    <location>
        <begin position="941"/>
        <end position="1009"/>
    </location>
</feature>
<dbReference type="InterPro" id="IPR000209">
    <property type="entry name" value="Peptidase_S8/S53_dom"/>
</dbReference>
<keyword evidence="7" id="KW-0732">Signal</keyword>
<feature type="domain" description="Peptidase S8/S53" evidence="8">
    <location>
        <begin position="199"/>
        <end position="627"/>
    </location>
</feature>
<dbReference type="PANTHER" id="PTHR43806:SF11">
    <property type="entry name" value="CEREVISIN-RELATED"/>
    <property type="match status" value="1"/>
</dbReference>
<dbReference type="PROSITE" id="PS51892">
    <property type="entry name" value="SUBTILASE"/>
    <property type="match status" value="1"/>
</dbReference>
<sequence>MPTTPHPAAISGARTAARIAVAAGLVAALAAAGPLPLALAADGPTAPAADPGVKSAHDKLGSDDADLLSQAKAQRAKTVTMMIATLPGQTEKVAQELDAVKGGSVGRTYDKLGYVRATVPTGRADSAIAEAAKLSSVQAIDLREEIPLEQPGLGTGGKSKTAAVTYPGPDKNTPAKNPYNPSFETGAVDFVKKNPKADGRGVTIGVLDTGVDLANPALQKTTTGERKITDWVTATDPIVDGDGTWRAMTTSVTGPSFTYGGKSWKAPAGNHLISTFREAVTAQGKVTDGDADGDVNRDGDTTDDWGVLYDPATGTVTVDVDDDGDFTDDSPMKPYKDGHQVGHFGTDNPATDIPESQDFVVEVRKDVPMDPLGGDWVGKKADFVNIGLTAGAHGTHVAGITAAHGMFGGKNMNGAAPGANVVSSRACIFGPGCSSVALTEGMIDLVVNHGVDIVNMSIGGLPPLNDGNNARAELYTRLIDTYGVQLVISAGNSGPGANTIGDPGLADKVISVGAGVSKETFAANYGTGVENKYQLFNFSSRGPREDGGFTPTIVAPGSAVSTIPAWMPGAPIAEAGWKLPAGYAMYNGTSMASPQAAGASALLLSAAKQKGIDLTPAKLRTALTSTAHHIEGLQAYEEGSGRIDVVDAWKAIRAGADSHEYAVKAPVDTALDQALKTPGFGTGLYDREGGLKAGQKKSYDVTVTRTSGPAGSLPHTLRLANNKARTFSIAGPKVVDLPLNKPVTVKVQAAPKHAGIKSAILEADDPRTVGVDAQILTTVVVSTPIAHTFTASGSVQRNNVKSYFVTVPEGTKSLQVTLGGLKDGSKTAFSAISPYGVPAADNDPKTTDIAAYQDPQPGVWEIEVDARRTSALLDNPYKLDATVFGAAFDPAAVKVPEAKVGSPIAASWTVTNKLAAVEGTLKGGALGSSKTARPTIAGGETHTSKVEVPEGTTSLDVAIGNTADKGADLDLSVYDAQGKLVGQSADGDAEESVSIANPAAGTYTVEVAGFEVPSGSTAYDYRDAFFSSALGSVKVDESTPVKLGTGDSAKVSADVTVARAVPEGRQLFGEVRLLNTRGTTAGVGGVTIEKVTQ</sequence>
<dbReference type="InterPro" id="IPR036852">
    <property type="entry name" value="Peptidase_S8/S53_dom_sf"/>
</dbReference>
<dbReference type="InterPro" id="IPR007280">
    <property type="entry name" value="Peptidase_C_arc/bac"/>
</dbReference>
<dbReference type="Gene3D" id="3.40.50.200">
    <property type="entry name" value="Peptidase S8/S53 domain"/>
    <property type="match status" value="2"/>
</dbReference>
<dbReference type="Pfam" id="PF04151">
    <property type="entry name" value="PPC"/>
    <property type="match status" value="1"/>
</dbReference>
<comment type="caution">
    <text evidence="10">The sequence shown here is derived from an EMBL/GenBank/DDBJ whole genome shotgun (WGS) entry which is preliminary data.</text>
</comment>
<proteinExistence type="inferred from homology"/>
<evidence type="ECO:0000256" key="3">
    <source>
        <dbReference type="ARBA" id="ARBA00022801"/>
    </source>
</evidence>
<evidence type="ECO:0000256" key="4">
    <source>
        <dbReference type="ARBA" id="ARBA00022825"/>
    </source>
</evidence>